<evidence type="ECO:0000256" key="1">
    <source>
        <dbReference type="SAM" id="MobiDB-lite"/>
    </source>
</evidence>
<accession>A0A8K0GBD0</accession>
<dbReference type="PANTHER" id="PTHR34415:SF1">
    <property type="entry name" value="INTEGRASE CATALYTIC DOMAIN-CONTAINING PROTEIN"/>
    <property type="match status" value="1"/>
</dbReference>
<comment type="caution">
    <text evidence="2">The sequence shown here is derived from an EMBL/GenBank/DDBJ whole genome shotgun (WGS) entry which is preliminary data.</text>
</comment>
<dbReference type="Proteomes" id="UP000801492">
    <property type="component" value="Unassembled WGS sequence"/>
</dbReference>
<proteinExistence type="predicted"/>
<feature type="compositionally biased region" description="Polar residues" evidence="1">
    <location>
        <begin position="20"/>
        <end position="33"/>
    </location>
</feature>
<protein>
    <submittedName>
        <fullName evidence="2">Uncharacterized protein</fullName>
    </submittedName>
</protein>
<feature type="region of interest" description="Disordered" evidence="1">
    <location>
        <begin position="1"/>
        <end position="33"/>
    </location>
</feature>
<reference evidence="2" key="1">
    <citation type="submission" date="2019-08" db="EMBL/GenBank/DDBJ databases">
        <title>The genome of the North American firefly Photinus pyralis.</title>
        <authorList>
            <consortium name="Photinus pyralis genome working group"/>
            <person name="Fallon T.R."/>
            <person name="Sander Lower S.E."/>
            <person name="Weng J.-K."/>
        </authorList>
    </citation>
    <scope>NUCLEOTIDE SEQUENCE</scope>
    <source>
        <strain evidence="2">TRF0915ILg1</strain>
        <tissue evidence="2">Whole body</tissue>
    </source>
</reference>
<evidence type="ECO:0000313" key="2">
    <source>
        <dbReference type="EMBL" id="KAF2892168.1"/>
    </source>
</evidence>
<feature type="non-terminal residue" evidence="2">
    <location>
        <position position="1"/>
    </location>
</feature>
<organism evidence="2 3">
    <name type="scientific">Ignelater luminosus</name>
    <name type="common">Cucubano</name>
    <name type="synonym">Pyrophorus luminosus</name>
    <dbReference type="NCBI Taxonomy" id="2038154"/>
    <lineage>
        <taxon>Eukaryota</taxon>
        <taxon>Metazoa</taxon>
        <taxon>Ecdysozoa</taxon>
        <taxon>Arthropoda</taxon>
        <taxon>Hexapoda</taxon>
        <taxon>Insecta</taxon>
        <taxon>Pterygota</taxon>
        <taxon>Neoptera</taxon>
        <taxon>Endopterygota</taxon>
        <taxon>Coleoptera</taxon>
        <taxon>Polyphaga</taxon>
        <taxon>Elateriformia</taxon>
        <taxon>Elateroidea</taxon>
        <taxon>Elateridae</taxon>
        <taxon>Agrypninae</taxon>
        <taxon>Pyrophorini</taxon>
        <taxon>Ignelater</taxon>
    </lineage>
</organism>
<gene>
    <name evidence="2" type="ORF">ILUMI_14005</name>
</gene>
<dbReference type="PANTHER" id="PTHR34415">
    <property type="entry name" value="INTEGRASE CATALYTIC DOMAIN-CONTAINING PROTEIN"/>
    <property type="match status" value="1"/>
</dbReference>
<name>A0A8K0GBD0_IGNLU</name>
<keyword evidence="3" id="KW-1185">Reference proteome</keyword>
<evidence type="ECO:0000313" key="3">
    <source>
        <dbReference type="Proteomes" id="UP000801492"/>
    </source>
</evidence>
<dbReference type="AlphaFoldDB" id="A0A8K0GBD0"/>
<dbReference type="OrthoDB" id="6743984at2759"/>
<dbReference type="EMBL" id="VTPC01010345">
    <property type="protein sequence ID" value="KAF2892168.1"/>
    <property type="molecule type" value="Genomic_DNA"/>
</dbReference>
<sequence>MDSNELREPKQKRRKGVKSVTFNNKGEGFHTQNEQDTYLQNLITPKAVVWRRAVEGESVKKKPPSSSYKCSVLCSSGRKEVCKEAFATLHGITDNRIRRVCNLLLMGKYPKDLREKRTPAIAKSVSESVDYMQNLMLPCIPIQDTFYLQQLSVNVFNIHDMKTEKSFIYAVGKKGPNEVYSFIVDFIMKEIISEEVKHLHIFMDGCPGQNKNHTTVRMCSAVVQLEKFETVDQNLPIRGHSYMPRA</sequence>